<dbReference type="STRING" id="6573.A0A210Q833"/>
<dbReference type="FunFam" id="1.10.510.10:FF:000107">
    <property type="entry name" value="kinase suppressor of Ras 1"/>
    <property type="match status" value="1"/>
</dbReference>
<feature type="domain" description="Phorbol-ester/DAG-type" evidence="13">
    <location>
        <begin position="361"/>
        <end position="409"/>
    </location>
</feature>
<feature type="compositionally biased region" description="Low complexity" evidence="11">
    <location>
        <begin position="453"/>
        <end position="467"/>
    </location>
</feature>
<dbReference type="AlphaFoldDB" id="A0A210Q833"/>
<dbReference type="Gene3D" id="1.10.150.50">
    <property type="entry name" value="Transcription Factor, Ets-1"/>
    <property type="match status" value="1"/>
</dbReference>
<dbReference type="Gene3D" id="3.30.200.20">
    <property type="entry name" value="Phosphorylase Kinase, domain 1"/>
    <property type="match status" value="1"/>
</dbReference>
<dbReference type="EMBL" id="NEDP02004652">
    <property type="protein sequence ID" value="OWF44894.1"/>
    <property type="molecule type" value="Genomic_DNA"/>
</dbReference>
<dbReference type="InterPro" id="IPR046349">
    <property type="entry name" value="C1-like_sf"/>
</dbReference>
<evidence type="ECO:0000313" key="14">
    <source>
        <dbReference type="EMBL" id="OWF44894.1"/>
    </source>
</evidence>
<feature type="compositionally biased region" description="Low complexity" evidence="11">
    <location>
        <begin position="175"/>
        <end position="192"/>
    </location>
</feature>
<keyword evidence="3" id="KW-0479">Metal-binding</keyword>
<dbReference type="SUPFAM" id="SSF56112">
    <property type="entry name" value="Protein kinase-like (PK-like)"/>
    <property type="match status" value="1"/>
</dbReference>
<dbReference type="PROSITE" id="PS00108">
    <property type="entry name" value="PROTEIN_KINASE_ST"/>
    <property type="match status" value="1"/>
</dbReference>
<keyword evidence="1" id="KW-0723">Serine/threonine-protein kinase</keyword>
<dbReference type="SUPFAM" id="SSF57889">
    <property type="entry name" value="Cysteine-rich domain"/>
    <property type="match status" value="1"/>
</dbReference>
<evidence type="ECO:0000256" key="5">
    <source>
        <dbReference type="ARBA" id="ARBA00022777"/>
    </source>
</evidence>
<dbReference type="PROSITE" id="PS00479">
    <property type="entry name" value="ZF_DAG_PE_1"/>
    <property type="match status" value="1"/>
</dbReference>
<dbReference type="GO" id="GO:0004674">
    <property type="term" value="F:protein serine/threonine kinase activity"/>
    <property type="evidence" value="ECO:0007669"/>
    <property type="project" value="UniProtKB-KW"/>
</dbReference>
<evidence type="ECO:0000256" key="7">
    <source>
        <dbReference type="ARBA" id="ARBA00022840"/>
    </source>
</evidence>
<dbReference type="GO" id="GO:0005524">
    <property type="term" value="F:ATP binding"/>
    <property type="evidence" value="ECO:0007669"/>
    <property type="project" value="UniProtKB-UniRule"/>
</dbReference>
<comment type="catalytic activity">
    <reaction evidence="9">
        <text>L-seryl-[protein] + ATP = O-phospho-L-seryl-[protein] + ADP + H(+)</text>
        <dbReference type="Rhea" id="RHEA:17989"/>
        <dbReference type="Rhea" id="RHEA-COMP:9863"/>
        <dbReference type="Rhea" id="RHEA-COMP:11604"/>
        <dbReference type="ChEBI" id="CHEBI:15378"/>
        <dbReference type="ChEBI" id="CHEBI:29999"/>
        <dbReference type="ChEBI" id="CHEBI:30616"/>
        <dbReference type="ChEBI" id="CHEBI:83421"/>
        <dbReference type="ChEBI" id="CHEBI:456216"/>
        <dbReference type="EC" id="2.7.11.1"/>
    </reaction>
</comment>
<dbReference type="PANTHER" id="PTHR44329">
    <property type="entry name" value="SERINE/THREONINE-PROTEIN KINASE TNNI3K-RELATED"/>
    <property type="match status" value="1"/>
</dbReference>
<reference evidence="14 15" key="1">
    <citation type="journal article" date="2017" name="Nat. Ecol. Evol.">
        <title>Scallop genome provides insights into evolution of bilaterian karyotype and development.</title>
        <authorList>
            <person name="Wang S."/>
            <person name="Zhang J."/>
            <person name="Jiao W."/>
            <person name="Li J."/>
            <person name="Xun X."/>
            <person name="Sun Y."/>
            <person name="Guo X."/>
            <person name="Huan P."/>
            <person name="Dong B."/>
            <person name="Zhang L."/>
            <person name="Hu X."/>
            <person name="Sun X."/>
            <person name="Wang J."/>
            <person name="Zhao C."/>
            <person name="Wang Y."/>
            <person name="Wang D."/>
            <person name="Huang X."/>
            <person name="Wang R."/>
            <person name="Lv J."/>
            <person name="Li Y."/>
            <person name="Zhang Z."/>
            <person name="Liu B."/>
            <person name="Lu W."/>
            <person name="Hui Y."/>
            <person name="Liang J."/>
            <person name="Zhou Z."/>
            <person name="Hou R."/>
            <person name="Li X."/>
            <person name="Liu Y."/>
            <person name="Li H."/>
            <person name="Ning X."/>
            <person name="Lin Y."/>
            <person name="Zhao L."/>
            <person name="Xing Q."/>
            <person name="Dou J."/>
            <person name="Li Y."/>
            <person name="Mao J."/>
            <person name="Guo H."/>
            <person name="Dou H."/>
            <person name="Li T."/>
            <person name="Mu C."/>
            <person name="Jiang W."/>
            <person name="Fu Q."/>
            <person name="Fu X."/>
            <person name="Miao Y."/>
            <person name="Liu J."/>
            <person name="Yu Q."/>
            <person name="Li R."/>
            <person name="Liao H."/>
            <person name="Li X."/>
            <person name="Kong Y."/>
            <person name="Jiang Z."/>
            <person name="Chourrout D."/>
            <person name="Li R."/>
            <person name="Bao Z."/>
        </authorList>
    </citation>
    <scope>NUCLEOTIDE SEQUENCE [LARGE SCALE GENOMIC DNA]</scope>
    <source>
        <strain evidence="14 15">PY_sf001</strain>
    </source>
</reference>
<feature type="compositionally biased region" description="Basic and acidic residues" evidence="11">
    <location>
        <begin position="498"/>
        <end position="509"/>
    </location>
</feature>
<dbReference type="SMART" id="SM00220">
    <property type="entry name" value="S_TKc"/>
    <property type="match status" value="1"/>
</dbReference>
<feature type="compositionally biased region" description="Pro residues" evidence="11">
    <location>
        <begin position="204"/>
        <end position="218"/>
    </location>
</feature>
<dbReference type="PROSITE" id="PS50011">
    <property type="entry name" value="PROTEIN_KINASE_DOM"/>
    <property type="match status" value="1"/>
</dbReference>
<evidence type="ECO:0000256" key="10">
    <source>
        <dbReference type="PROSITE-ProRule" id="PRU10141"/>
    </source>
</evidence>
<dbReference type="InterPro" id="IPR051681">
    <property type="entry name" value="Ser/Thr_Kinases-Pseudokinases"/>
</dbReference>
<dbReference type="InterPro" id="IPR001245">
    <property type="entry name" value="Ser-Thr/Tyr_kinase_cat_dom"/>
</dbReference>
<evidence type="ECO:0000259" key="13">
    <source>
        <dbReference type="PROSITE" id="PS50081"/>
    </source>
</evidence>
<gene>
    <name evidence="14" type="ORF">KP79_PYT16720</name>
</gene>
<dbReference type="Gene3D" id="3.30.60.20">
    <property type="match status" value="1"/>
</dbReference>
<evidence type="ECO:0000259" key="12">
    <source>
        <dbReference type="PROSITE" id="PS50011"/>
    </source>
</evidence>
<keyword evidence="5 14" id="KW-0418">Kinase</keyword>
<name>A0A210Q833_MIZYE</name>
<evidence type="ECO:0000256" key="8">
    <source>
        <dbReference type="ARBA" id="ARBA00047899"/>
    </source>
</evidence>
<evidence type="ECO:0000256" key="6">
    <source>
        <dbReference type="ARBA" id="ARBA00022833"/>
    </source>
</evidence>
<keyword evidence="7 10" id="KW-0067">ATP-binding</keyword>
<accession>A0A210Q833</accession>
<evidence type="ECO:0000256" key="3">
    <source>
        <dbReference type="ARBA" id="ARBA00022723"/>
    </source>
</evidence>
<keyword evidence="15" id="KW-1185">Reference proteome</keyword>
<proteinExistence type="predicted"/>
<dbReference type="PANTHER" id="PTHR44329:SF253">
    <property type="entry name" value="KINASE SUPPRESSOR OF RAS 2"/>
    <property type="match status" value="1"/>
</dbReference>
<feature type="region of interest" description="Disordered" evidence="11">
    <location>
        <begin position="851"/>
        <end position="871"/>
    </location>
</feature>
<dbReference type="Proteomes" id="UP000242188">
    <property type="component" value="Unassembled WGS sequence"/>
</dbReference>
<dbReference type="Pfam" id="PF00130">
    <property type="entry name" value="C1_1"/>
    <property type="match status" value="1"/>
</dbReference>
<dbReference type="InterPro" id="IPR000719">
    <property type="entry name" value="Prot_kinase_dom"/>
</dbReference>
<evidence type="ECO:0000313" key="15">
    <source>
        <dbReference type="Proteomes" id="UP000242188"/>
    </source>
</evidence>
<comment type="catalytic activity">
    <reaction evidence="8">
        <text>L-threonyl-[protein] + ATP = O-phospho-L-threonyl-[protein] + ADP + H(+)</text>
        <dbReference type="Rhea" id="RHEA:46608"/>
        <dbReference type="Rhea" id="RHEA-COMP:11060"/>
        <dbReference type="Rhea" id="RHEA-COMP:11605"/>
        <dbReference type="ChEBI" id="CHEBI:15378"/>
        <dbReference type="ChEBI" id="CHEBI:30013"/>
        <dbReference type="ChEBI" id="CHEBI:30616"/>
        <dbReference type="ChEBI" id="CHEBI:61977"/>
        <dbReference type="ChEBI" id="CHEBI:456216"/>
        <dbReference type="EC" id="2.7.11.1"/>
    </reaction>
</comment>
<protein>
    <submittedName>
        <fullName evidence="14">Kinase suppressor of Ras 2</fullName>
    </submittedName>
</protein>
<dbReference type="InterPro" id="IPR008271">
    <property type="entry name" value="Ser/Thr_kinase_AS"/>
</dbReference>
<dbReference type="PROSITE" id="PS50081">
    <property type="entry name" value="ZF_DAG_PE_2"/>
    <property type="match status" value="1"/>
</dbReference>
<dbReference type="InterPro" id="IPR013761">
    <property type="entry name" value="SAM/pointed_sf"/>
</dbReference>
<evidence type="ECO:0000256" key="4">
    <source>
        <dbReference type="ARBA" id="ARBA00022741"/>
    </source>
</evidence>
<dbReference type="PROSITE" id="PS00107">
    <property type="entry name" value="PROTEIN_KINASE_ATP"/>
    <property type="match status" value="1"/>
</dbReference>
<keyword evidence="2" id="KW-0808">Transferase</keyword>
<sequence length="871" mass="96980">MSESSDTENDAVEKAIAMCRTAQGMIDFTAKHLDGLRTQCDPSEELTQKEIRNTESKLIKLFSKQLVAKDQLATDDVHDKLSEYPKTEQWLTVVGLEKDVIQGVLQREITLTSLLDMREDEVKNLLLRFDSKEEDHRKFNCALRNLKKWTEHLLVGDTGGDSDKDLSWTNYTQASSSPYSGSSPGYHSGRPSISSLPPENIQPVPIPSSPQSTPPSPVPTTHTDRTRYTPPPTPPLTGRSGGNSRMTGTPPTNRRHILIPDYPLTKSRSHESQLANRVTDIDGPKYSKKKPTNLIIGNDMLKIRRPSNEGSETGGGSRGPSGHTSPIPNSPIHPSRLKAIDYSKNTLAVPKSPKQHQLHGNHRFEKKSFTIFGSNCDVCSKVIYLNGKVCKDCKFKCHRDCAGKVSVNCAGDYPDSFWEGSPVQTRRDTEPYLDTYHGDGPGLKPNRSVPVLNSDSSSSCNSSTTSSPAPYINSPAGHIASPSPGPSPHRKGQQFHYPDTKPLKVDKATETNSSEPVKISVTTDTNTSDDSNKTLVDSNTSDKTLLDRVDSMDSQDDPLGHSWNRQNSLSVTLKDWIIPFEEVKLGDLIGTGSFGAVYRGLWHGDVAIKMLNIDSDMDTQAQMSEFKQEVAMLINKRHDNLILFAGACMKPPAIITSYCSGQTLFNYVRKEKFQMNRTIIIASQILQGMGFLHARGIFHKDLKSKNIFLENGKVVISDFGLFNISRLCHGNRKGEWLNISPGWLVYLCPEIIKRLYAGGNNKDLPFSEKSDVYAFGTVWYELICGEWPFKHYAPESIIWQVGHGLKPALVCIGASKDVKDVLMACWAYDRQERPDFSRLLKLMERLPKKRLDRSPSHPIHLSRSADPVFST</sequence>
<dbReference type="FunFam" id="3.30.200.20:FF:000034">
    <property type="entry name" value="Kinase suppressor of Ras 1"/>
    <property type="match status" value="1"/>
</dbReference>
<dbReference type="SMART" id="SM00109">
    <property type="entry name" value="C1"/>
    <property type="match status" value="1"/>
</dbReference>
<feature type="region of interest" description="Disordered" evidence="11">
    <location>
        <begin position="420"/>
        <end position="539"/>
    </location>
</feature>
<dbReference type="InterPro" id="IPR011009">
    <property type="entry name" value="Kinase-like_dom_sf"/>
</dbReference>
<evidence type="ECO:0000256" key="11">
    <source>
        <dbReference type="SAM" id="MobiDB-lite"/>
    </source>
</evidence>
<dbReference type="InterPro" id="IPR025561">
    <property type="entry name" value="KSR_SAM-like_dom"/>
</dbReference>
<dbReference type="Gene3D" id="6.10.140.1120">
    <property type="match status" value="1"/>
</dbReference>
<feature type="compositionally biased region" description="Polar residues" evidence="11">
    <location>
        <begin position="242"/>
        <end position="252"/>
    </location>
</feature>
<evidence type="ECO:0000256" key="1">
    <source>
        <dbReference type="ARBA" id="ARBA00022527"/>
    </source>
</evidence>
<dbReference type="OrthoDB" id="774951at2759"/>
<dbReference type="InterPro" id="IPR046933">
    <property type="entry name" value="SAM_KSR1_N_sf"/>
</dbReference>
<dbReference type="InterPro" id="IPR002219">
    <property type="entry name" value="PKC_DAG/PE"/>
</dbReference>
<feature type="domain" description="Protein kinase" evidence="12">
    <location>
        <begin position="583"/>
        <end position="846"/>
    </location>
</feature>
<feature type="binding site" evidence="10">
    <location>
        <position position="609"/>
    </location>
    <ligand>
        <name>ATP</name>
        <dbReference type="ChEBI" id="CHEBI:30616"/>
    </ligand>
</feature>
<dbReference type="Pfam" id="PF07714">
    <property type="entry name" value="PK_Tyr_Ser-Thr"/>
    <property type="match status" value="1"/>
</dbReference>
<dbReference type="InterPro" id="IPR046861">
    <property type="entry name" value="SAM_KSR1_N"/>
</dbReference>
<feature type="region of interest" description="Disordered" evidence="11">
    <location>
        <begin position="174"/>
        <end position="335"/>
    </location>
</feature>
<evidence type="ECO:0000256" key="9">
    <source>
        <dbReference type="ARBA" id="ARBA00048679"/>
    </source>
</evidence>
<dbReference type="GO" id="GO:0046872">
    <property type="term" value="F:metal ion binding"/>
    <property type="evidence" value="ECO:0007669"/>
    <property type="project" value="UniProtKB-KW"/>
</dbReference>
<keyword evidence="6" id="KW-0862">Zinc</keyword>
<comment type="caution">
    <text evidence="14">The sequence shown here is derived from an EMBL/GenBank/DDBJ whole genome shotgun (WGS) entry which is preliminary data.</text>
</comment>
<evidence type="ECO:0000256" key="2">
    <source>
        <dbReference type="ARBA" id="ARBA00022679"/>
    </source>
</evidence>
<keyword evidence="4 10" id="KW-0547">Nucleotide-binding</keyword>
<dbReference type="CDD" id="cd20812">
    <property type="entry name" value="C1_KSR"/>
    <property type="match status" value="1"/>
</dbReference>
<dbReference type="Pfam" id="PF13543">
    <property type="entry name" value="SAM_KSR1"/>
    <property type="match status" value="1"/>
</dbReference>
<organism evidence="14 15">
    <name type="scientific">Mizuhopecten yessoensis</name>
    <name type="common">Japanese scallop</name>
    <name type="synonym">Patinopecten yessoensis</name>
    <dbReference type="NCBI Taxonomy" id="6573"/>
    <lineage>
        <taxon>Eukaryota</taxon>
        <taxon>Metazoa</taxon>
        <taxon>Spiralia</taxon>
        <taxon>Lophotrochozoa</taxon>
        <taxon>Mollusca</taxon>
        <taxon>Bivalvia</taxon>
        <taxon>Autobranchia</taxon>
        <taxon>Pteriomorphia</taxon>
        <taxon>Pectinida</taxon>
        <taxon>Pectinoidea</taxon>
        <taxon>Pectinidae</taxon>
        <taxon>Mizuhopecten</taxon>
    </lineage>
</organism>
<dbReference type="InterPro" id="IPR017441">
    <property type="entry name" value="Protein_kinase_ATP_BS"/>
</dbReference>
<dbReference type="Pfam" id="PF20406">
    <property type="entry name" value="SAM_KSR1_N"/>
    <property type="match status" value="1"/>
</dbReference>
<dbReference type="Gene3D" id="1.10.510.10">
    <property type="entry name" value="Transferase(Phosphotransferase) domain 1"/>
    <property type="match status" value="1"/>
</dbReference>